<name>D1BIA6_SANKS</name>
<dbReference type="SUPFAM" id="SSF50118">
    <property type="entry name" value="Cell growth inhibitor/plasmid maintenance toxic component"/>
    <property type="match status" value="1"/>
</dbReference>
<gene>
    <name evidence="1" type="ordered locus">Sked_21630</name>
</gene>
<dbReference type="AlphaFoldDB" id="D1BIA6"/>
<evidence type="ECO:0000313" key="1">
    <source>
        <dbReference type="EMBL" id="ACZ22083.1"/>
    </source>
</evidence>
<proteinExistence type="predicted"/>
<dbReference type="Proteomes" id="UP000000322">
    <property type="component" value="Chromosome"/>
</dbReference>
<dbReference type="EMBL" id="CP001819">
    <property type="protein sequence ID" value="ACZ22083.1"/>
    <property type="molecule type" value="Genomic_DNA"/>
</dbReference>
<reference evidence="1 2" key="1">
    <citation type="journal article" date="2009" name="Stand. Genomic Sci.">
        <title>Complete genome sequence of Sanguibacter keddieii type strain (ST-74).</title>
        <authorList>
            <person name="Ivanova N."/>
            <person name="Sikorski J."/>
            <person name="Sims D."/>
            <person name="Brettin T."/>
            <person name="Detter J.C."/>
            <person name="Han C."/>
            <person name="Lapidus A."/>
            <person name="Copeland A."/>
            <person name="Glavina Del Rio T."/>
            <person name="Nolan M."/>
            <person name="Chen F."/>
            <person name="Lucas S."/>
            <person name="Tice H."/>
            <person name="Cheng J.F."/>
            <person name="Bruce D."/>
            <person name="Goodwin L."/>
            <person name="Pitluck S."/>
            <person name="Pati A."/>
            <person name="Mavromatis K."/>
            <person name="Chen A."/>
            <person name="Palaniappan K."/>
            <person name="D'haeseleer P."/>
            <person name="Chain P."/>
            <person name="Bristow J."/>
            <person name="Eisen J.A."/>
            <person name="Markowitz V."/>
            <person name="Hugenholtz P."/>
            <person name="Goker M."/>
            <person name="Pukall R."/>
            <person name="Klenk H.P."/>
            <person name="Kyrpides N.C."/>
        </authorList>
    </citation>
    <scope>NUCLEOTIDE SEQUENCE [LARGE SCALE GENOMIC DNA]</scope>
    <source>
        <strain evidence="2">ATCC 51767 / DSM 10542 / NCFB 3025 / ST-74</strain>
    </source>
</reference>
<dbReference type="STRING" id="446469.Sked_21630"/>
<accession>D1BIA6</accession>
<keyword evidence="2" id="KW-1185">Reference proteome</keyword>
<sequence length="39" mass="4322">MRQTSAVNVEHRLGDFAGRLDADELVEVDEALRLVLGLL</sequence>
<protein>
    <recommendedName>
        <fullName evidence="3">PemK-like protein</fullName>
    </recommendedName>
</protein>
<evidence type="ECO:0000313" key="2">
    <source>
        <dbReference type="Proteomes" id="UP000000322"/>
    </source>
</evidence>
<dbReference type="KEGG" id="ske:Sked_21630"/>
<evidence type="ECO:0008006" key="3">
    <source>
        <dbReference type="Google" id="ProtNLM"/>
    </source>
</evidence>
<organism evidence="1 2">
    <name type="scientific">Sanguibacter keddieii (strain ATCC 51767 / DSM 10542 / NCFB 3025 / ST-74)</name>
    <dbReference type="NCBI Taxonomy" id="446469"/>
    <lineage>
        <taxon>Bacteria</taxon>
        <taxon>Bacillati</taxon>
        <taxon>Actinomycetota</taxon>
        <taxon>Actinomycetes</taxon>
        <taxon>Micrococcales</taxon>
        <taxon>Sanguibacteraceae</taxon>
        <taxon>Sanguibacter</taxon>
    </lineage>
</organism>
<dbReference type="HOGENOM" id="CLU_3316747_0_0_11"/>